<dbReference type="InterPro" id="IPR053134">
    <property type="entry name" value="RNA-dir_DNA_polymerase"/>
</dbReference>
<dbReference type="Gene3D" id="3.10.10.10">
    <property type="entry name" value="HIV Type 1 Reverse Transcriptase, subunit A, domain 1"/>
    <property type="match status" value="1"/>
</dbReference>
<dbReference type="AlphaFoldDB" id="A0A0M9A195"/>
<proteinExistence type="predicted"/>
<dbReference type="Proteomes" id="UP000053105">
    <property type="component" value="Unassembled WGS sequence"/>
</dbReference>
<evidence type="ECO:0008006" key="3">
    <source>
        <dbReference type="Google" id="ProtNLM"/>
    </source>
</evidence>
<dbReference type="EMBL" id="KQ435773">
    <property type="protein sequence ID" value="KOX75127.1"/>
    <property type="molecule type" value="Genomic_DNA"/>
</dbReference>
<evidence type="ECO:0000313" key="1">
    <source>
        <dbReference type="EMBL" id="KOX75127.1"/>
    </source>
</evidence>
<evidence type="ECO:0000313" key="2">
    <source>
        <dbReference type="Proteomes" id="UP000053105"/>
    </source>
</evidence>
<dbReference type="PANTHER" id="PTHR24559:SF444">
    <property type="entry name" value="REVERSE TRANSCRIPTASE DOMAIN-CONTAINING PROTEIN"/>
    <property type="match status" value="1"/>
</dbReference>
<sequence length="110" mass="13283">MKRKLSDEKLKTAKEKIDSFLEQRIIIKQPWANPIHLVKKKTGDWKTCGDFKKLYAQILNRYPPRFITELFEKMHGKIIFSKLNLTKSYHQMNSNDTKKNSNYRMFWSRT</sequence>
<dbReference type="OrthoDB" id="7615632at2759"/>
<dbReference type="SUPFAM" id="SSF56672">
    <property type="entry name" value="DNA/RNA polymerases"/>
    <property type="match status" value="1"/>
</dbReference>
<dbReference type="InterPro" id="IPR043128">
    <property type="entry name" value="Rev_trsase/Diguanyl_cyclase"/>
</dbReference>
<dbReference type="InterPro" id="IPR043502">
    <property type="entry name" value="DNA/RNA_pol_sf"/>
</dbReference>
<keyword evidence="2" id="KW-1185">Reference proteome</keyword>
<dbReference type="GO" id="GO:0071897">
    <property type="term" value="P:DNA biosynthetic process"/>
    <property type="evidence" value="ECO:0007669"/>
    <property type="project" value="UniProtKB-ARBA"/>
</dbReference>
<name>A0A0M9A195_9HYME</name>
<dbReference type="STRING" id="166423.A0A0M9A195"/>
<accession>A0A0M9A195</accession>
<dbReference type="PANTHER" id="PTHR24559">
    <property type="entry name" value="TRANSPOSON TY3-I GAG-POL POLYPROTEIN"/>
    <property type="match status" value="1"/>
</dbReference>
<organism evidence="1 2">
    <name type="scientific">Melipona quadrifasciata</name>
    <dbReference type="NCBI Taxonomy" id="166423"/>
    <lineage>
        <taxon>Eukaryota</taxon>
        <taxon>Metazoa</taxon>
        <taxon>Ecdysozoa</taxon>
        <taxon>Arthropoda</taxon>
        <taxon>Hexapoda</taxon>
        <taxon>Insecta</taxon>
        <taxon>Pterygota</taxon>
        <taxon>Neoptera</taxon>
        <taxon>Endopterygota</taxon>
        <taxon>Hymenoptera</taxon>
        <taxon>Apocrita</taxon>
        <taxon>Aculeata</taxon>
        <taxon>Apoidea</taxon>
        <taxon>Anthophila</taxon>
        <taxon>Apidae</taxon>
        <taxon>Melipona</taxon>
    </lineage>
</organism>
<reference evidence="1 2" key="1">
    <citation type="submission" date="2015-07" db="EMBL/GenBank/DDBJ databases">
        <title>The genome of Melipona quadrifasciata.</title>
        <authorList>
            <person name="Pan H."/>
            <person name="Kapheim K."/>
        </authorList>
    </citation>
    <scope>NUCLEOTIDE SEQUENCE [LARGE SCALE GENOMIC DNA]</scope>
    <source>
        <strain evidence="1">0111107301</strain>
        <tissue evidence="1">Whole body</tissue>
    </source>
</reference>
<gene>
    <name evidence="1" type="ORF">WN51_14549</name>
</gene>
<protein>
    <recommendedName>
        <fullName evidence="3">Reverse transcriptase domain-containing protein</fullName>
    </recommendedName>
</protein>
<dbReference type="Gene3D" id="3.30.70.270">
    <property type="match status" value="1"/>
</dbReference>